<dbReference type="InParanoid" id="A0A165FBD1"/>
<evidence type="ECO:0000313" key="1">
    <source>
        <dbReference type="EMBL" id="KZV88721.1"/>
    </source>
</evidence>
<sequence>MSTNAHSHLLPDVLRVPLQERGYVLGHGVNALTGEPAGRRAVMPFAGRENVTQTPATNTSRTLWIKLCENYQDVRDVVSFDMNARVSANVHLLDVSVGAGVDIQKALQLSTTSFSLVAHWTRIEQETVLASTDYVLSEEARRCATHEPEAFRGRYGDYFVAGRSKGSVFTAIMTWKSSDSEALRRAKGGVHAVLGTAPVAFTAELGGSLDRIVTDNKVELEISIFLDGANGHPEDDSMTNLKSASRILEPLRWLQQNPAATDLRSVLWHFSRIVYLGELPREVNVSSSVFRELEVIKSLHFSCLMAVNGLPNVLHMHGNLISGLKERYSTIASDCRNGQRHLTYDEALRNELRVKLSELLRDLQECGVMSDQSPVGFAKFCHVEQKEPTPIIMPVGSKDVQLTIKVHDEEEQLVGWTVELLRGKGSWRVQRLPIILTREMTVTFRRDTMKSLKDVEWRFSIFVVRNKYLGALAPLVSAGSGSTLTTAENANVPLVP</sequence>
<dbReference type="AlphaFoldDB" id="A0A165FBD1"/>
<organism evidence="1 2">
    <name type="scientific">Exidia glandulosa HHB12029</name>
    <dbReference type="NCBI Taxonomy" id="1314781"/>
    <lineage>
        <taxon>Eukaryota</taxon>
        <taxon>Fungi</taxon>
        <taxon>Dikarya</taxon>
        <taxon>Basidiomycota</taxon>
        <taxon>Agaricomycotina</taxon>
        <taxon>Agaricomycetes</taxon>
        <taxon>Auriculariales</taxon>
        <taxon>Exidiaceae</taxon>
        <taxon>Exidia</taxon>
    </lineage>
</organism>
<dbReference type="EMBL" id="KV426092">
    <property type="protein sequence ID" value="KZV88721.1"/>
    <property type="molecule type" value="Genomic_DNA"/>
</dbReference>
<proteinExistence type="predicted"/>
<keyword evidence="2" id="KW-1185">Reference proteome</keyword>
<gene>
    <name evidence="1" type="ORF">EXIGLDRAFT_772456</name>
</gene>
<accession>A0A165FBD1</accession>
<evidence type="ECO:0000313" key="2">
    <source>
        <dbReference type="Proteomes" id="UP000077266"/>
    </source>
</evidence>
<dbReference type="Proteomes" id="UP000077266">
    <property type="component" value="Unassembled WGS sequence"/>
</dbReference>
<reference evidence="1 2" key="1">
    <citation type="journal article" date="2016" name="Mol. Biol. Evol.">
        <title>Comparative Genomics of Early-Diverging Mushroom-Forming Fungi Provides Insights into the Origins of Lignocellulose Decay Capabilities.</title>
        <authorList>
            <person name="Nagy L.G."/>
            <person name="Riley R."/>
            <person name="Tritt A."/>
            <person name="Adam C."/>
            <person name="Daum C."/>
            <person name="Floudas D."/>
            <person name="Sun H."/>
            <person name="Yadav J.S."/>
            <person name="Pangilinan J."/>
            <person name="Larsson K.H."/>
            <person name="Matsuura K."/>
            <person name="Barry K."/>
            <person name="Labutti K."/>
            <person name="Kuo R."/>
            <person name="Ohm R.A."/>
            <person name="Bhattacharya S.S."/>
            <person name="Shirouzu T."/>
            <person name="Yoshinaga Y."/>
            <person name="Martin F.M."/>
            <person name="Grigoriev I.V."/>
            <person name="Hibbett D.S."/>
        </authorList>
    </citation>
    <scope>NUCLEOTIDE SEQUENCE [LARGE SCALE GENOMIC DNA]</scope>
    <source>
        <strain evidence="1 2">HHB12029</strain>
    </source>
</reference>
<name>A0A165FBD1_EXIGL</name>
<protein>
    <submittedName>
        <fullName evidence="1">Uncharacterized protein</fullName>
    </submittedName>
</protein>